<organism evidence="8 9">
    <name type="scientific">Ceratopteris richardii</name>
    <name type="common">Triangle waterfern</name>
    <dbReference type="NCBI Taxonomy" id="49495"/>
    <lineage>
        <taxon>Eukaryota</taxon>
        <taxon>Viridiplantae</taxon>
        <taxon>Streptophyta</taxon>
        <taxon>Embryophyta</taxon>
        <taxon>Tracheophyta</taxon>
        <taxon>Polypodiopsida</taxon>
        <taxon>Polypodiidae</taxon>
        <taxon>Polypodiales</taxon>
        <taxon>Pteridineae</taxon>
        <taxon>Pteridaceae</taxon>
        <taxon>Parkerioideae</taxon>
        <taxon>Ceratopteris</taxon>
    </lineage>
</organism>
<evidence type="ECO:0000256" key="2">
    <source>
        <dbReference type="ARBA" id="ARBA00023015"/>
    </source>
</evidence>
<evidence type="ECO:0000256" key="1">
    <source>
        <dbReference type="ARBA" id="ARBA00004123"/>
    </source>
</evidence>
<evidence type="ECO:0000256" key="3">
    <source>
        <dbReference type="ARBA" id="ARBA00023125"/>
    </source>
</evidence>
<keyword evidence="3" id="KW-0238">DNA-binding</keyword>
<dbReference type="EMBL" id="CM035413">
    <property type="protein sequence ID" value="KAH7430922.1"/>
    <property type="molecule type" value="Genomic_DNA"/>
</dbReference>
<comment type="subcellular location">
    <subcellularLocation>
        <location evidence="1">Nucleus</location>
    </subcellularLocation>
</comment>
<dbReference type="GO" id="GO:0046983">
    <property type="term" value="F:protein dimerization activity"/>
    <property type="evidence" value="ECO:0007669"/>
    <property type="project" value="InterPro"/>
</dbReference>
<dbReference type="SUPFAM" id="SSF47459">
    <property type="entry name" value="HLH, helix-loop-helix DNA-binding domain"/>
    <property type="match status" value="1"/>
</dbReference>
<dbReference type="PANTHER" id="PTHR45914">
    <property type="entry name" value="TRANSCRIPTION FACTOR HEC3-RELATED"/>
    <property type="match status" value="1"/>
</dbReference>
<reference evidence="8" key="1">
    <citation type="submission" date="2021-08" db="EMBL/GenBank/DDBJ databases">
        <title>WGS assembly of Ceratopteris richardii.</title>
        <authorList>
            <person name="Marchant D.B."/>
            <person name="Chen G."/>
            <person name="Jenkins J."/>
            <person name="Shu S."/>
            <person name="Leebens-Mack J."/>
            <person name="Grimwood J."/>
            <person name="Schmutz J."/>
            <person name="Soltis P."/>
            <person name="Soltis D."/>
            <person name="Chen Z.-H."/>
        </authorList>
    </citation>
    <scope>NUCLEOTIDE SEQUENCE</scope>
    <source>
        <strain evidence="8">Whitten #5841</strain>
        <tissue evidence="8">Leaf</tissue>
    </source>
</reference>
<sequence>MRMMIPSFSTLLFSRSPRQAATASFPSCSLAVLFKGNKDCVRATSCGGPGGRCTSTMAQGASSVMLSSLWRNSSLQSRHIGTDTETTSGAEEVTYSLSEDQAMTYHLPELTECTPSYSAFSPSAGSDPSSQSSGHQHDSKNIKMCSQSPTAIISTDMEDSRLMNGVQNIFHSPAPDSSKGFLLQDCIKAFQQGNLYLDPAKWNSNGSLEVFKPSAIAEHSSSLHEMHYDSQDIDKLTQLSKDAHVSQGNVANHKGQQRVKFEHCNGGMNRSIATENVAVRVAHPMINKVWSSWTVSNQLSDLVVNRDVANDVALSGASYCQRSSGDAEKRNCGSINQLPINIADRFRANNFAALNQSQVVPTEGNFRFAGGCSTNLCFGQNSDMVQTGEGNYGADQRQLLHMSGMHNAALMVARPGEQPPAGTIMAGEGSARVHAVARCQRGATAVTQHRRRPADSLHVPRSVAAPRPKKGSRHPLGPALNTNLKPRAQQGSANDPQSIAARQRRERINARLKTLQELVPNGSKVDLVTMLEKAIHYVKFLQLQLKVLADDQFWRNPQNITTNEMSSFLDNIKTTEMQPPVESSAIVSKSV</sequence>
<dbReference type="Gene3D" id="4.10.280.10">
    <property type="entry name" value="Helix-loop-helix DNA-binding domain"/>
    <property type="match status" value="1"/>
</dbReference>
<feature type="region of interest" description="Disordered" evidence="6">
    <location>
        <begin position="118"/>
        <end position="143"/>
    </location>
</feature>
<dbReference type="AlphaFoldDB" id="A0A8T2U6G5"/>
<feature type="domain" description="BHLH" evidence="7">
    <location>
        <begin position="492"/>
        <end position="541"/>
    </location>
</feature>
<evidence type="ECO:0000256" key="4">
    <source>
        <dbReference type="ARBA" id="ARBA00023163"/>
    </source>
</evidence>
<evidence type="ECO:0000313" key="9">
    <source>
        <dbReference type="Proteomes" id="UP000825935"/>
    </source>
</evidence>
<dbReference type="InterPro" id="IPR045843">
    <property type="entry name" value="IND-like"/>
</dbReference>
<dbReference type="CDD" id="cd11454">
    <property type="entry name" value="bHLH_AtIND_like"/>
    <property type="match status" value="1"/>
</dbReference>
<proteinExistence type="predicted"/>
<dbReference type="Proteomes" id="UP000825935">
    <property type="component" value="Chromosome 8"/>
</dbReference>
<dbReference type="PROSITE" id="PS50888">
    <property type="entry name" value="BHLH"/>
    <property type="match status" value="1"/>
</dbReference>
<evidence type="ECO:0000259" key="7">
    <source>
        <dbReference type="PROSITE" id="PS50888"/>
    </source>
</evidence>
<dbReference type="GO" id="GO:0003677">
    <property type="term" value="F:DNA binding"/>
    <property type="evidence" value="ECO:0007669"/>
    <property type="project" value="UniProtKB-KW"/>
</dbReference>
<dbReference type="InterPro" id="IPR036638">
    <property type="entry name" value="HLH_DNA-bd_sf"/>
</dbReference>
<evidence type="ECO:0000256" key="6">
    <source>
        <dbReference type="SAM" id="MobiDB-lite"/>
    </source>
</evidence>
<keyword evidence="2" id="KW-0805">Transcription regulation</keyword>
<accession>A0A8T2U6G5</accession>
<evidence type="ECO:0000313" key="8">
    <source>
        <dbReference type="EMBL" id="KAH7430922.1"/>
    </source>
</evidence>
<protein>
    <recommendedName>
        <fullName evidence="7">BHLH domain-containing protein</fullName>
    </recommendedName>
</protein>
<feature type="region of interest" description="Disordered" evidence="6">
    <location>
        <begin position="443"/>
        <end position="500"/>
    </location>
</feature>
<dbReference type="InterPro" id="IPR011598">
    <property type="entry name" value="bHLH_dom"/>
</dbReference>
<dbReference type="PANTHER" id="PTHR45914:SF59">
    <property type="entry name" value="TRANSCRIPTION FACTOR BHLH83-LIKE"/>
    <property type="match status" value="1"/>
</dbReference>
<dbReference type="FunFam" id="4.10.280.10:FF:000046">
    <property type="entry name" value="Transcription factor bHLH83"/>
    <property type="match status" value="1"/>
</dbReference>
<dbReference type="GO" id="GO:0003700">
    <property type="term" value="F:DNA-binding transcription factor activity"/>
    <property type="evidence" value="ECO:0007669"/>
    <property type="project" value="InterPro"/>
</dbReference>
<feature type="compositionally biased region" description="Polar residues" evidence="6">
    <location>
        <begin position="480"/>
        <end position="497"/>
    </location>
</feature>
<keyword evidence="4" id="KW-0804">Transcription</keyword>
<dbReference type="SMART" id="SM00353">
    <property type="entry name" value="HLH"/>
    <property type="match status" value="1"/>
</dbReference>
<gene>
    <name evidence="8" type="ORF">KP509_08G020500</name>
</gene>
<dbReference type="GO" id="GO:0048766">
    <property type="term" value="P:root hair initiation"/>
    <property type="evidence" value="ECO:0007669"/>
    <property type="project" value="UniProtKB-ARBA"/>
</dbReference>
<dbReference type="OrthoDB" id="651283at2759"/>
<dbReference type="GO" id="GO:0005634">
    <property type="term" value="C:nucleus"/>
    <property type="evidence" value="ECO:0007669"/>
    <property type="project" value="UniProtKB-SubCell"/>
</dbReference>
<feature type="compositionally biased region" description="Low complexity" evidence="6">
    <location>
        <begin position="118"/>
        <end position="134"/>
    </location>
</feature>
<keyword evidence="9" id="KW-1185">Reference proteome</keyword>
<name>A0A8T2U6G5_CERRI</name>
<evidence type="ECO:0000256" key="5">
    <source>
        <dbReference type="ARBA" id="ARBA00023242"/>
    </source>
</evidence>
<comment type="caution">
    <text evidence="8">The sequence shown here is derived from an EMBL/GenBank/DDBJ whole genome shotgun (WGS) entry which is preliminary data.</text>
</comment>
<dbReference type="Pfam" id="PF00010">
    <property type="entry name" value="HLH"/>
    <property type="match status" value="1"/>
</dbReference>
<keyword evidence="5" id="KW-0539">Nucleus</keyword>